<evidence type="ECO:0000256" key="2">
    <source>
        <dbReference type="ARBA" id="ARBA00022730"/>
    </source>
</evidence>
<reference evidence="11 12" key="1">
    <citation type="submission" date="2024-01" db="EMBL/GenBank/DDBJ databases">
        <title>Uliginosibacterium soil sp. nov.</title>
        <authorList>
            <person name="Lv Y."/>
        </authorList>
    </citation>
    <scope>NUCLEOTIDE SEQUENCE [LARGE SCALE GENOMIC DNA]</scope>
    <source>
        <strain evidence="11 12">H3</strain>
    </source>
</reference>
<evidence type="ECO:0000256" key="1">
    <source>
        <dbReference type="ARBA" id="ARBA00009451"/>
    </source>
</evidence>
<dbReference type="GO" id="GO:0005840">
    <property type="term" value="C:ribosome"/>
    <property type="evidence" value="ECO:0007669"/>
    <property type="project" value="UniProtKB-KW"/>
</dbReference>
<evidence type="ECO:0000256" key="10">
    <source>
        <dbReference type="RuleBase" id="RU004008"/>
    </source>
</evidence>
<dbReference type="SUPFAM" id="SSF54843">
    <property type="entry name" value="Ribosomal protein L22"/>
    <property type="match status" value="1"/>
</dbReference>
<evidence type="ECO:0000313" key="11">
    <source>
        <dbReference type="EMBL" id="MEC5384127.1"/>
    </source>
</evidence>
<gene>
    <name evidence="7 11" type="primary">rplV</name>
    <name evidence="11" type="ORF">VVD49_00245</name>
</gene>
<organism evidence="11 12">
    <name type="scientific">Uliginosibacterium silvisoli</name>
    <dbReference type="NCBI Taxonomy" id="3114758"/>
    <lineage>
        <taxon>Bacteria</taxon>
        <taxon>Pseudomonadati</taxon>
        <taxon>Pseudomonadota</taxon>
        <taxon>Betaproteobacteria</taxon>
        <taxon>Rhodocyclales</taxon>
        <taxon>Zoogloeaceae</taxon>
        <taxon>Uliginosibacterium</taxon>
    </lineage>
</organism>
<dbReference type="Proteomes" id="UP001331561">
    <property type="component" value="Unassembled WGS sequence"/>
</dbReference>
<comment type="subunit">
    <text evidence="7 9">Part of the 50S ribosomal subunit.</text>
</comment>
<dbReference type="CDD" id="cd00336">
    <property type="entry name" value="Ribosomal_L22"/>
    <property type="match status" value="1"/>
</dbReference>
<dbReference type="InterPro" id="IPR036394">
    <property type="entry name" value="Ribosomal_uL22_sf"/>
</dbReference>
<dbReference type="InterPro" id="IPR018260">
    <property type="entry name" value="Ribosomal_uL22_CS"/>
</dbReference>
<comment type="caution">
    <text evidence="11">The sequence shown here is derived from an EMBL/GenBank/DDBJ whole genome shotgun (WGS) entry which is preliminary data.</text>
</comment>
<dbReference type="Gene3D" id="3.90.470.10">
    <property type="entry name" value="Ribosomal protein L22/L17"/>
    <property type="match status" value="1"/>
</dbReference>
<dbReference type="PANTHER" id="PTHR13501">
    <property type="entry name" value="CHLOROPLAST 50S RIBOSOMAL PROTEIN L22-RELATED"/>
    <property type="match status" value="1"/>
</dbReference>
<evidence type="ECO:0000256" key="7">
    <source>
        <dbReference type="HAMAP-Rule" id="MF_01331"/>
    </source>
</evidence>
<protein>
    <recommendedName>
        <fullName evidence="6 7">Large ribosomal subunit protein uL22</fullName>
    </recommendedName>
</protein>
<dbReference type="InterPro" id="IPR005727">
    <property type="entry name" value="Ribosomal_uL22_bac/chlpt-type"/>
</dbReference>
<evidence type="ECO:0000256" key="9">
    <source>
        <dbReference type="RuleBase" id="RU004006"/>
    </source>
</evidence>
<sequence length="109" mass="11839">METNAILRGVRLSAQKGRLVADLVRGKPVDQALNILAFSPKKGAVIIKKVLESAIANAEHNDGADIDALKIKTIYVEKATSLKRFTARAKGRGNKIEKQTCHIFVTVGE</sequence>
<dbReference type="EMBL" id="JAYXHS010000001">
    <property type="protein sequence ID" value="MEC5384127.1"/>
    <property type="molecule type" value="Genomic_DNA"/>
</dbReference>
<dbReference type="InterPro" id="IPR001063">
    <property type="entry name" value="Ribosomal_uL22"/>
</dbReference>
<evidence type="ECO:0000256" key="6">
    <source>
        <dbReference type="ARBA" id="ARBA00035207"/>
    </source>
</evidence>
<keyword evidence="5 7" id="KW-0687">Ribonucleoprotein</keyword>
<keyword evidence="3 7" id="KW-0694">RNA-binding</keyword>
<accession>A0ABU6JYB0</accession>
<dbReference type="HAMAP" id="MF_01331_B">
    <property type="entry name" value="Ribosomal_uL22_B"/>
    <property type="match status" value="1"/>
</dbReference>
<comment type="similarity">
    <text evidence="1 7 8">Belongs to the universal ribosomal protein uL22 family.</text>
</comment>
<evidence type="ECO:0000256" key="4">
    <source>
        <dbReference type="ARBA" id="ARBA00022980"/>
    </source>
</evidence>
<evidence type="ECO:0000256" key="8">
    <source>
        <dbReference type="RuleBase" id="RU004005"/>
    </source>
</evidence>
<keyword evidence="12" id="KW-1185">Reference proteome</keyword>
<proteinExistence type="inferred from homology"/>
<keyword evidence="4 7" id="KW-0689">Ribosomal protein</keyword>
<dbReference type="PANTHER" id="PTHR13501:SF8">
    <property type="entry name" value="LARGE RIBOSOMAL SUBUNIT PROTEIN UL22M"/>
    <property type="match status" value="1"/>
</dbReference>
<evidence type="ECO:0000256" key="5">
    <source>
        <dbReference type="ARBA" id="ARBA00023274"/>
    </source>
</evidence>
<evidence type="ECO:0000256" key="3">
    <source>
        <dbReference type="ARBA" id="ARBA00022884"/>
    </source>
</evidence>
<dbReference type="PROSITE" id="PS00464">
    <property type="entry name" value="RIBOSOMAL_L22"/>
    <property type="match status" value="1"/>
</dbReference>
<dbReference type="Pfam" id="PF00237">
    <property type="entry name" value="Ribosomal_L22"/>
    <property type="match status" value="1"/>
</dbReference>
<keyword evidence="2 7" id="KW-0699">rRNA-binding</keyword>
<dbReference type="RefSeq" id="WP_327597113.1">
    <property type="nucleotide sequence ID" value="NZ_JAYXHS010000001.1"/>
</dbReference>
<evidence type="ECO:0000313" key="12">
    <source>
        <dbReference type="Proteomes" id="UP001331561"/>
    </source>
</evidence>
<comment type="function">
    <text evidence="7">The globular domain of the protein is located near the polypeptide exit tunnel on the outside of the subunit, while an extended beta-hairpin is found that lines the wall of the exit tunnel in the center of the 70S ribosome.</text>
</comment>
<dbReference type="InterPro" id="IPR047867">
    <property type="entry name" value="Ribosomal_uL22_bac/org-type"/>
</dbReference>
<dbReference type="NCBIfam" id="TIGR01044">
    <property type="entry name" value="rplV_bact"/>
    <property type="match status" value="1"/>
</dbReference>
<name>A0ABU6JYB0_9RHOO</name>
<comment type="function">
    <text evidence="7 10">This protein binds specifically to 23S rRNA; its binding is stimulated by other ribosomal proteins, e.g., L4, L17, and L20. It is important during the early stages of 50S assembly. It makes multiple contacts with different domains of the 23S rRNA in the assembled 50S subunit and ribosome.</text>
</comment>